<feature type="compositionally biased region" description="Low complexity" evidence="4">
    <location>
        <begin position="145"/>
        <end position="159"/>
    </location>
</feature>
<keyword evidence="7" id="KW-1185">Reference proteome</keyword>
<evidence type="ECO:0000256" key="3">
    <source>
        <dbReference type="ARBA" id="ARBA00023163"/>
    </source>
</evidence>
<evidence type="ECO:0000313" key="6">
    <source>
        <dbReference type="EMBL" id="MDQ2586973.1"/>
    </source>
</evidence>
<sequence>MTALTGRGREFSDLLVEVFRLNGLLLAAGDRLTAPSGLTSARWQVLGVVDHGPCTVAQVARAMGLTRQAVRETANALAREGAVELRDNPADRRARLLVLTDRGRRALREVERRQAEWANELGGRIALPELRAVTGTLRDLGDLVGAPDPAGTPTPAEEP</sequence>
<dbReference type="Pfam" id="PF12802">
    <property type="entry name" value="MarR_2"/>
    <property type="match status" value="1"/>
</dbReference>
<dbReference type="EMBL" id="NSDM01000011">
    <property type="protein sequence ID" value="MDQ2586973.1"/>
    <property type="molecule type" value="Genomic_DNA"/>
</dbReference>
<dbReference type="PANTHER" id="PTHR33164">
    <property type="entry name" value="TRANSCRIPTIONAL REGULATOR, MARR FAMILY"/>
    <property type="match status" value="1"/>
</dbReference>
<gene>
    <name evidence="6" type="ORF">CKY47_23895</name>
</gene>
<evidence type="ECO:0000256" key="2">
    <source>
        <dbReference type="ARBA" id="ARBA00023125"/>
    </source>
</evidence>
<evidence type="ECO:0000259" key="5">
    <source>
        <dbReference type="PROSITE" id="PS50995"/>
    </source>
</evidence>
<dbReference type="PROSITE" id="PS50995">
    <property type="entry name" value="HTH_MARR_2"/>
    <property type="match status" value="1"/>
</dbReference>
<comment type="caution">
    <text evidence="6">The sequence shown here is derived from an EMBL/GenBank/DDBJ whole genome shotgun (WGS) entry which is preliminary data.</text>
</comment>
<evidence type="ECO:0000256" key="4">
    <source>
        <dbReference type="SAM" id="MobiDB-lite"/>
    </source>
</evidence>
<feature type="domain" description="HTH marR-type" evidence="5">
    <location>
        <begin position="11"/>
        <end position="142"/>
    </location>
</feature>
<dbReference type="Gene3D" id="1.10.10.10">
    <property type="entry name" value="Winged helix-like DNA-binding domain superfamily/Winged helix DNA-binding domain"/>
    <property type="match status" value="1"/>
</dbReference>
<dbReference type="PROSITE" id="PS01117">
    <property type="entry name" value="HTH_MARR_1"/>
    <property type="match status" value="1"/>
</dbReference>
<dbReference type="InterPro" id="IPR023187">
    <property type="entry name" value="Tscrpt_reg_MarR-type_CS"/>
</dbReference>
<keyword evidence="2" id="KW-0238">DNA-binding</keyword>
<dbReference type="RefSeq" id="WP_306748358.1">
    <property type="nucleotide sequence ID" value="NZ_NSDM01000011.1"/>
</dbReference>
<evidence type="ECO:0000256" key="1">
    <source>
        <dbReference type="ARBA" id="ARBA00023015"/>
    </source>
</evidence>
<feature type="region of interest" description="Disordered" evidence="4">
    <location>
        <begin position="140"/>
        <end position="159"/>
    </location>
</feature>
<dbReference type="InterPro" id="IPR036388">
    <property type="entry name" value="WH-like_DNA-bd_sf"/>
</dbReference>
<keyword evidence="1" id="KW-0805">Transcription regulation</keyword>
<reference evidence="6 7" key="1">
    <citation type="submission" date="2017-06" db="EMBL/GenBank/DDBJ databases">
        <title>Cultured bacterium strain Saccharothrix yanglingensis Hhs.015.</title>
        <authorList>
            <person name="Xia Y."/>
        </authorList>
    </citation>
    <scope>NUCLEOTIDE SEQUENCE [LARGE SCALE GENOMIC DNA]</scope>
    <source>
        <strain evidence="6 7">Hhs.015</strain>
    </source>
</reference>
<keyword evidence="3" id="KW-0804">Transcription</keyword>
<dbReference type="InterPro" id="IPR036390">
    <property type="entry name" value="WH_DNA-bd_sf"/>
</dbReference>
<dbReference type="SUPFAM" id="SSF46785">
    <property type="entry name" value="Winged helix' DNA-binding domain"/>
    <property type="match status" value="1"/>
</dbReference>
<accession>A0ABU0X4A7</accession>
<proteinExistence type="predicted"/>
<dbReference type="InterPro" id="IPR000835">
    <property type="entry name" value="HTH_MarR-typ"/>
</dbReference>
<dbReference type="InterPro" id="IPR039422">
    <property type="entry name" value="MarR/SlyA-like"/>
</dbReference>
<dbReference type="SMART" id="SM00347">
    <property type="entry name" value="HTH_MARR"/>
    <property type="match status" value="1"/>
</dbReference>
<name>A0ABU0X4A7_9PSEU</name>
<protein>
    <submittedName>
        <fullName evidence="6">MarR family transcriptional regulator</fullName>
    </submittedName>
</protein>
<evidence type="ECO:0000313" key="7">
    <source>
        <dbReference type="Proteomes" id="UP001225605"/>
    </source>
</evidence>
<dbReference type="Proteomes" id="UP001225605">
    <property type="component" value="Unassembled WGS sequence"/>
</dbReference>
<organism evidence="6 7">
    <name type="scientific">Saccharothrix yanglingensis</name>
    <dbReference type="NCBI Taxonomy" id="659496"/>
    <lineage>
        <taxon>Bacteria</taxon>
        <taxon>Bacillati</taxon>
        <taxon>Actinomycetota</taxon>
        <taxon>Actinomycetes</taxon>
        <taxon>Pseudonocardiales</taxon>
        <taxon>Pseudonocardiaceae</taxon>
        <taxon>Saccharothrix</taxon>
    </lineage>
</organism>
<dbReference type="PANTHER" id="PTHR33164:SF43">
    <property type="entry name" value="HTH-TYPE TRANSCRIPTIONAL REPRESSOR YETL"/>
    <property type="match status" value="1"/>
</dbReference>